<protein>
    <recommendedName>
        <fullName evidence="4">Porin</fullName>
    </recommendedName>
</protein>
<keyword evidence="1" id="KW-0732">Signal</keyword>
<feature type="chain" id="PRO_5026886891" description="Porin" evidence="1">
    <location>
        <begin position="21"/>
        <end position="346"/>
    </location>
</feature>
<dbReference type="Proteomes" id="UP000509429">
    <property type="component" value="Chromosome"/>
</dbReference>
<sequence length="346" mass="36356">MKKQLLIAAVAATMSVAAIADISITGDAYISFASQRVGLVPDGNENNDNQRVRLKVVGSAGDTGDTKVTAVIRSGSQTRVDESPTEIDNNKGLHMDSLYITTKAGPISIKAGDYWDTIGLGARSLGRSKANAFSASTEVGGWKFGIFTADGSNSNTRDNTNMSVSGKIGPITVGLVHNPKDFTDLTLKGTFNDISVEVEQWNDKTDINNDITLIHVGGKVNNFKWDVAQIKNDAIYISSANNKLAPLGSMLIGTAARGGTATAVANVGDFTKILGVAVSTKLAGNTVKAIFTKDTYGASDKVASTELIVSRPLSGATLTVNIAKLSGFDVESFNATNTGLRLDVKF</sequence>
<keyword evidence="3" id="KW-1185">Reference proteome</keyword>
<name>A0A6N0HN92_9GAMM</name>
<accession>A0A6N0HN92</accession>
<evidence type="ECO:0000313" key="3">
    <source>
        <dbReference type="Proteomes" id="UP000509429"/>
    </source>
</evidence>
<dbReference type="EMBL" id="CP054490">
    <property type="protein sequence ID" value="QKQ23822.1"/>
    <property type="molecule type" value="Genomic_DNA"/>
</dbReference>
<evidence type="ECO:0008006" key="4">
    <source>
        <dbReference type="Google" id="ProtNLM"/>
    </source>
</evidence>
<reference evidence="2 3" key="1">
    <citation type="submission" date="2020-05" db="EMBL/GenBank/DDBJ databases">
        <title>Horizontal transmission and recombination maintain forever young bacterial symbiont genomes.</title>
        <authorList>
            <person name="Russell S.L."/>
            <person name="Pepper-Tunick E."/>
            <person name="Svedberg J."/>
            <person name="Byrne A."/>
            <person name="Ruelas Castillo J."/>
            <person name="Vollmers C."/>
            <person name="Beinart R.A."/>
            <person name="Corbett-Detig R."/>
        </authorList>
    </citation>
    <scope>NUCLEOTIDE SEQUENCE [LARGE SCALE GENOMIC DNA]</scope>
    <source>
        <strain evidence="2">JDF_Ridge</strain>
    </source>
</reference>
<dbReference type="AlphaFoldDB" id="A0A6N0HN92"/>
<evidence type="ECO:0000256" key="1">
    <source>
        <dbReference type="SAM" id="SignalP"/>
    </source>
</evidence>
<feature type="signal peptide" evidence="1">
    <location>
        <begin position="1"/>
        <end position="20"/>
    </location>
</feature>
<proteinExistence type="predicted"/>
<dbReference type="RefSeq" id="WP_174605262.1">
    <property type="nucleotide sequence ID" value="NZ_CP054490.1"/>
</dbReference>
<organism evidence="2 3">
    <name type="scientific">Candidatus Ruthia endofausta</name>
    <dbReference type="NCBI Taxonomy" id="2738852"/>
    <lineage>
        <taxon>Bacteria</taxon>
        <taxon>Pseudomonadati</taxon>
        <taxon>Pseudomonadota</taxon>
        <taxon>Gammaproteobacteria</taxon>
        <taxon>Candidatus Pseudothioglobaceae</taxon>
        <taxon>Candidatus Ruthturnera</taxon>
    </lineage>
</organism>
<gene>
    <name evidence="2" type="ORF">HUE58_01165</name>
</gene>
<evidence type="ECO:0000313" key="2">
    <source>
        <dbReference type="EMBL" id="QKQ23822.1"/>
    </source>
</evidence>
<dbReference type="KEGG" id="reo:HUE58_01165"/>